<dbReference type="GeneID" id="80801733"/>
<evidence type="ECO:0000313" key="3">
    <source>
        <dbReference type="Proteomes" id="UP000220246"/>
    </source>
</evidence>
<dbReference type="InterPro" id="IPR022061">
    <property type="entry name" value="DUF3617"/>
</dbReference>
<protein>
    <submittedName>
        <fullName evidence="2">DUF3617 domain-containing protein</fullName>
    </submittedName>
</protein>
<dbReference type="AlphaFoldDB" id="A0A2A7UWE5"/>
<keyword evidence="3" id="KW-1185">Reference proteome</keyword>
<comment type="caution">
    <text evidence="2">The sequence shown here is derived from an EMBL/GenBank/DDBJ whole genome shotgun (WGS) entry which is preliminary data.</text>
</comment>
<feature type="chain" id="PRO_5013309737" evidence="1">
    <location>
        <begin position="17"/>
        <end position="218"/>
    </location>
</feature>
<gene>
    <name evidence="2" type="ORF">CRM82_14000</name>
</gene>
<reference evidence="3" key="1">
    <citation type="submission" date="2017-09" db="EMBL/GenBank/DDBJ databases">
        <title>FDA dAtabase for Regulatory Grade micrObial Sequences (FDA-ARGOS): Supporting development and validation of Infectious Disease Dx tests.</title>
        <authorList>
            <person name="Minogue T."/>
            <person name="Wolcott M."/>
            <person name="Wasieloski L."/>
            <person name="Aguilar W."/>
            <person name="Moore D."/>
            <person name="Tallon L."/>
            <person name="Sadzewicz L."/>
            <person name="Ott S."/>
            <person name="Zhao X."/>
            <person name="Nagaraj S."/>
            <person name="Vavikolanu K."/>
            <person name="Aluvathingal J."/>
            <person name="Nadendla S."/>
            <person name="Sichtig H."/>
        </authorList>
    </citation>
    <scope>NUCLEOTIDE SEQUENCE [LARGE SCALE GENOMIC DNA]</scope>
    <source>
        <strain evidence="3">FDAARGOS_394</strain>
    </source>
</reference>
<dbReference type="RefSeq" id="WP_083520188.1">
    <property type="nucleotide sequence ID" value="NZ_DALZQJ010000010.1"/>
</dbReference>
<feature type="signal peptide" evidence="1">
    <location>
        <begin position="1"/>
        <end position="16"/>
    </location>
</feature>
<name>A0A2A7UWE5_COMTR</name>
<proteinExistence type="predicted"/>
<dbReference type="EMBL" id="PDEA01000001">
    <property type="protein sequence ID" value="PEH89564.1"/>
    <property type="molecule type" value="Genomic_DNA"/>
</dbReference>
<dbReference type="Pfam" id="PF12276">
    <property type="entry name" value="DUF3617"/>
    <property type="match status" value="1"/>
</dbReference>
<evidence type="ECO:0000313" key="2">
    <source>
        <dbReference type="EMBL" id="PEH89564.1"/>
    </source>
</evidence>
<sequence length="218" mass="24061">MSCPLFLTWLPRMAMAVRPLGATGWRMAAGAVCLGALLAQVQTQAQTVRPGLWEFEGRHSQLRQSSGQTVDMQKINQQLETQLLGMEPGVRRMLEDNLRSVGVVVDRGRNQLLCVPPDQIQLARLVERQQQEGCTFTLQERGADFVRGQLKCTEPRGQGSHVASVITPERLSTRTELKIPQGQLIITTSAQWIAADCGNAADVGRQRQQERSLFGGGK</sequence>
<accession>A0A2A7UWE5</accession>
<evidence type="ECO:0000256" key="1">
    <source>
        <dbReference type="SAM" id="SignalP"/>
    </source>
</evidence>
<keyword evidence="1" id="KW-0732">Signal</keyword>
<dbReference type="Proteomes" id="UP000220246">
    <property type="component" value="Unassembled WGS sequence"/>
</dbReference>
<organism evidence="2 3">
    <name type="scientific">Comamonas terrigena</name>
    <dbReference type="NCBI Taxonomy" id="32013"/>
    <lineage>
        <taxon>Bacteria</taxon>
        <taxon>Pseudomonadati</taxon>
        <taxon>Pseudomonadota</taxon>
        <taxon>Betaproteobacteria</taxon>
        <taxon>Burkholderiales</taxon>
        <taxon>Comamonadaceae</taxon>
        <taxon>Comamonas</taxon>
    </lineage>
</organism>